<dbReference type="GO" id="GO:0008033">
    <property type="term" value="P:tRNA processing"/>
    <property type="evidence" value="ECO:0007669"/>
    <property type="project" value="UniProtKB-KW"/>
</dbReference>
<dbReference type="Proteomes" id="UP000076532">
    <property type="component" value="Unassembled WGS sequence"/>
</dbReference>
<dbReference type="PROSITE" id="PS50141">
    <property type="entry name" value="A_DEAMIN_EDITASE"/>
    <property type="match status" value="1"/>
</dbReference>
<accession>A0A166BXT2</accession>
<dbReference type="EC" id="3.5.4.34" evidence="8"/>
<evidence type="ECO:0000256" key="11">
    <source>
        <dbReference type="ARBA" id="ARBA00047635"/>
    </source>
</evidence>
<dbReference type="STRING" id="436010.A0A166BXT2"/>
<comment type="catalytic activity">
    <reaction evidence="11">
        <text>adenosine(37) in tRNA(Ala) + H2O + H(+) = inosine(37) in tRNA(Ala) + NH4(+)</text>
        <dbReference type="Rhea" id="RHEA:50968"/>
        <dbReference type="Rhea" id="RHEA-COMP:12855"/>
        <dbReference type="Rhea" id="RHEA-COMP:12856"/>
        <dbReference type="ChEBI" id="CHEBI:15377"/>
        <dbReference type="ChEBI" id="CHEBI:15378"/>
        <dbReference type="ChEBI" id="CHEBI:28938"/>
        <dbReference type="ChEBI" id="CHEBI:74411"/>
        <dbReference type="ChEBI" id="CHEBI:82852"/>
        <dbReference type="EC" id="3.5.4.34"/>
    </reaction>
</comment>
<evidence type="ECO:0000256" key="2">
    <source>
        <dbReference type="ARBA" id="ARBA00022723"/>
    </source>
</evidence>
<reference evidence="14 15" key="1">
    <citation type="journal article" date="2016" name="Mol. Biol. Evol.">
        <title>Comparative Genomics of Early-Diverging Mushroom-Forming Fungi Provides Insights into the Origins of Lignocellulose Decay Capabilities.</title>
        <authorList>
            <person name="Nagy L.G."/>
            <person name="Riley R."/>
            <person name="Tritt A."/>
            <person name="Adam C."/>
            <person name="Daum C."/>
            <person name="Floudas D."/>
            <person name="Sun H."/>
            <person name="Yadav J.S."/>
            <person name="Pangilinan J."/>
            <person name="Larsson K.H."/>
            <person name="Matsuura K."/>
            <person name="Barry K."/>
            <person name="Labutti K."/>
            <person name="Kuo R."/>
            <person name="Ohm R.A."/>
            <person name="Bhattacharya S.S."/>
            <person name="Shirouzu T."/>
            <person name="Yoshinaga Y."/>
            <person name="Martin F.M."/>
            <person name="Grigoriev I.V."/>
            <person name="Hibbett D.S."/>
        </authorList>
    </citation>
    <scope>NUCLEOTIDE SEQUENCE [LARGE SCALE GENOMIC DNA]</scope>
    <source>
        <strain evidence="14 15">CBS 109695</strain>
    </source>
</reference>
<dbReference type="InterPro" id="IPR002466">
    <property type="entry name" value="A_deamin"/>
</dbReference>
<comment type="similarity">
    <text evidence="7">Belongs to the ADAT1 family.</text>
</comment>
<comment type="function">
    <text evidence="6">Specifically deaminates adenosine-37 to inosine in tRNA-Ala.</text>
</comment>
<name>A0A166BXT2_9AGAM</name>
<dbReference type="OrthoDB" id="10268011at2759"/>
<keyword evidence="2" id="KW-0479">Metal-binding</keyword>
<evidence type="ECO:0000256" key="5">
    <source>
        <dbReference type="ARBA" id="ARBA00037026"/>
    </source>
</evidence>
<dbReference type="GO" id="GO:0046872">
    <property type="term" value="F:metal ion binding"/>
    <property type="evidence" value="ECO:0007669"/>
    <property type="project" value="UniProtKB-KW"/>
</dbReference>
<gene>
    <name evidence="14" type="ORF">FIBSPDRAFT_936555</name>
</gene>
<evidence type="ECO:0000313" key="14">
    <source>
        <dbReference type="EMBL" id="KZP13082.1"/>
    </source>
</evidence>
<evidence type="ECO:0000256" key="6">
    <source>
        <dbReference type="ARBA" id="ARBA00037784"/>
    </source>
</evidence>
<evidence type="ECO:0000256" key="9">
    <source>
        <dbReference type="ARBA" id="ARBA00040502"/>
    </source>
</evidence>
<protein>
    <recommendedName>
        <fullName evidence="9">tRNA-specific adenosine deaminase 1</fullName>
        <ecNumber evidence="8">3.5.4.34</ecNumber>
    </recommendedName>
    <alternativeName>
        <fullName evidence="10">tRNA-specific adenosine-37 deaminase</fullName>
    </alternativeName>
</protein>
<proteinExistence type="inferred from homology"/>
<evidence type="ECO:0000259" key="13">
    <source>
        <dbReference type="PROSITE" id="PS50141"/>
    </source>
</evidence>
<keyword evidence="3" id="KW-0378">Hydrolase</keyword>
<evidence type="ECO:0000256" key="12">
    <source>
        <dbReference type="SAM" id="MobiDB-lite"/>
    </source>
</evidence>
<keyword evidence="4" id="KW-0862">Zinc</keyword>
<sequence>MACEFDAPEGVTSHVLANAQLPTLPPGQYTILAAFVLACPRRRVLKIIARATGAKCLPAARIPPAGDALHDSHAEILARRAAVRWFYEEIGRDVAGERSTWLRRGEGAGTGEGDGGRYELEEGVRLHLYVSTPPCGDASTRFLASSQDPAIALLKDGSPLSPLSPPSPNVPLLLGTAPAPALALARGRDGYALYGVLRTKPGRADSPRTECMSCADKIALWAVCGVQGALLAAVLKPVWIASVTIGEVGDADREVVREDCERAFGGRVRGVRDLPVGYALHEPAIHFTALPFASARTSVLVAHPGCTPKSSNESLAWHADSASPPDVLINGRKRGVAPKHAHNARFWPQHAKISLFTLHLRTLSALNLHVDLPPGATYHAHKHPAPNSSSSSGSSSGAAAYQQAKVALLGPRAGAPFAGWLRGGGRGEGFDCAGTVLAVGAEEVEGQEVQES</sequence>
<organism evidence="14 15">
    <name type="scientific">Athelia psychrophila</name>
    <dbReference type="NCBI Taxonomy" id="1759441"/>
    <lineage>
        <taxon>Eukaryota</taxon>
        <taxon>Fungi</taxon>
        <taxon>Dikarya</taxon>
        <taxon>Basidiomycota</taxon>
        <taxon>Agaricomycotina</taxon>
        <taxon>Agaricomycetes</taxon>
        <taxon>Agaricomycetidae</taxon>
        <taxon>Atheliales</taxon>
        <taxon>Atheliaceae</taxon>
        <taxon>Athelia</taxon>
    </lineage>
</organism>
<feature type="domain" description="A to I editase" evidence="13">
    <location>
        <begin position="49"/>
        <end position="430"/>
    </location>
</feature>
<evidence type="ECO:0000256" key="3">
    <source>
        <dbReference type="ARBA" id="ARBA00022801"/>
    </source>
</evidence>
<evidence type="ECO:0000256" key="7">
    <source>
        <dbReference type="ARBA" id="ARBA00038326"/>
    </source>
</evidence>
<evidence type="ECO:0000313" key="15">
    <source>
        <dbReference type="Proteomes" id="UP000076532"/>
    </source>
</evidence>
<dbReference type="GO" id="GO:0043829">
    <property type="term" value="F:tRNA-specific adenosine-37 deaminase activity"/>
    <property type="evidence" value="ECO:0007669"/>
    <property type="project" value="UniProtKB-EC"/>
</dbReference>
<evidence type="ECO:0000256" key="8">
    <source>
        <dbReference type="ARBA" id="ARBA00038940"/>
    </source>
</evidence>
<dbReference type="AlphaFoldDB" id="A0A166BXT2"/>
<keyword evidence="1" id="KW-0819">tRNA processing</keyword>
<dbReference type="GO" id="GO:0003723">
    <property type="term" value="F:RNA binding"/>
    <property type="evidence" value="ECO:0007669"/>
    <property type="project" value="InterPro"/>
</dbReference>
<dbReference type="Pfam" id="PF02137">
    <property type="entry name" value="A_deamin"/>
    <property type="match status" value="1"/>
</dbReference>
<dbReference type="PANTHER" id="PTHR46516">
    <property type="entry name" value="TRNA-SPECIFIC ADENOSINE DEAMINASE 1"/>
    <property type="match status" value="1"/>
</dbReference>
<dbReference type="PANTHER" id="PTHR46516:SF1">
    <property type="entry name" value="TRNA-SPECIFIC ADENOSINE DEAMINASE 1"/>
    <property type="match status" value="1"/>
</dbReference>
<feature type="compositionally biased region" description="Low complexity" evidence="12">
    <location>
        <begin position="388"/>
        <end position="397"/>
    </location>
</feature>
<evidence type="ECO:0000256" key="10">
    <source>
        <dbReference type="ARBA" id="ARBA00041760"/>
    </source>
</evidence>
<feature type="region of interest" description="Disordered" evidence="12">
    <location>
        <begin position="377"/>
        <end position="397"/>
    </location>
</feature>
<dbReference type="SMART" id="SM00552">
    <property type="entry name" value="ADEAMc"/>
    <property type="match status" value="1"/>
</dbReference>
<comment type="cofactor">
    <cofactor evidence="5">
        <name>1D-myo-inositol hexakisphosphate</name>
        <dbReference type="ChEBI" id="CHEBI:58130"/>
    </cofactor>
</comment>
<evidence type="ECO:0000256" key="4">
    <source>
        <dbReference type="ARBA" id="ARBA00022833"/>
    </source>
</evidence>
<evidence type="ECO:0000256" key="1">
    <source>
        <dbReference type="ARBA" id="ARBA00022694"/>
    </source>
</evidence>
<dbReference type="EMBL" id="KV417638">
    <property type="protein sequence ID" value="KZP13082.1"/>
    <property type="molecule type" value="Genomic_DNA"/>
</dbReference>
<keyword evidence="15" id="KW-1185">Reference proteome</keyword>